<keyword evidence="11" id="KW-1185">Reference proteome</keyword>
<dbReference type="GO" id="GO:0043021">
    <property type="term" value="F:ribonucleoprotein complex binding"/>
    <property type="evidence" value="ECO:0007669"/>
    <property type="project" value="UniProtKB-UniRule"/>
</dbReference>
<comment type="subunit">
    <text evidence="6">Component of the NOP7 complex, composed of ERB1, NOP7 and YTM1. Within the NOP7 complex ERB1 appears to interact directly with NOP7 and YTM1. The NOP7 complex also associates with the 66S pre-ribosome.</text>
</comment>
<dbReference type="SUPFAM" id="SSF50978">
    <property type="entry name" value="WD40 repeat-like"/>
    <property type="match status" value="1"/>
</dbReference>
<dbReference type="GO" id="GO:0000466">
    <property type="term" value="P:maturation of 5.8S rRNA from tricistronic rRNA transcript (SSU-rRNA, 5.8S rRNA, LSU-rRNA)"/>
    <property type="evidence" value="ECO:0007669"/>
    <property type="project" value="UniProtKB-UniRule"/>
</dbReference>
<dbReference type="PROSITE" id="PS50294">
    <property type="entry name" value="WD_REPEATS_REGION"/>
    <property type="match status" value="2"/>
</dbReference>
<feature type="repeat" description="WD" evidence="7">
    <location>
        <begin position="176"/>
        <end position="207"/>
    </location>
</feature>
<keyword evidence="5 6" id="KW-0539">Nucleus</keyword>
<dbReference type="Gene3D" id="2.130.10.10">
    <property type="entry name" value="YVTN repeat-like/Quinoprotein amine dehydrogenase"/>
    <property type="match status" value="1"/>
</dbReference>
<comment type="function">
    <text evidence="6">Component of the NOP7 complex, which is required for maturation of the 25S and 5.8S ribosomal RNAs and formation of the 60S ribosome.</text>
</comment>
<dbReference type="PRINTS" id="PR00320">
    <property type="entry name" value="GPROTEINBRPT"/>
</dbReference>
<dbReference type="Pfam" id="PF00400">
    <property type="entry name" value="WD40"/>
    <property type="match status" value="5"/>
</dbReference>
<organism evidence="10 11">
    <name type="scientific">Alectoria fallacina</name>
    <dbReference type="NCBI Taxonomy" id="1903189"/>
    <lineage>
        <taxon>Eukaryota</taxon>
        <taxon>Fungi</taxon>
        <taxon>Dikarya</taxon>
        <taxon>Ascomycota</taxon>
        <taxon>Pezizomycotina</taxon>
        <taxon>Lecanoromycetes</taxon>
        <taxon>OSLEUM clade</taxon>
        <taxon>Lecanoromycetidae</taxon>
        <taxon>Lecanorales</taxon>
        <taxon>Lecanorineae</taxon>
        <taxon>Parmeliaceae</taxon>
        <taxon>Alectoria</taxon>
    </lineage>
</organism>
<evidence type="ECO:0000313" key="10">
    <source>
        <dbReference type="EMBL" id="CAF9924821.1"/>
    </source>
</evidence>
<dbReference type="Proteomes" id="UP000664203">
    <property type="component" value="Unassembled WGS sequence"/>
</dbReference>
<dbReference type="GO" id="GO:0030687">
    <property type="term" value="C:preribosome, large subunit precursor"/>
    <property type="evidence" value="ECO:0007669"/>
    <property type="project" value="UniProtKB-UniRule"/>
</dbReference>
<comment type="caution">
    <text evidence="10">The sequence shown here is derived from an EMBL/GenBank/DDBJ whole genome shotgun (WGS) entry which is preliminary data.</text>
</comment>
<gene>
    <name evidence="6 10" type="primary">YTM1</name>
    <name evidence="10" type="ORF">ALECFALPRED_002841</name>
</gene>
<evidence type="ECO:0000256" key="8">
    <source>
        <dbReference type="SAM" id="MobiDB-lite"/>
    </source>
</evidence>
<proteinExistence type="inferred from homology"/>
<dbReference type="InterPro" id="IPR015943">
    <property type="entry name" value="WD40/YVTN_repeat-like_dom_sf"/>
</dbReference>
<feature type="domain" description="NLE" evidence="9">
    <location>
        <begin position="22"/>
        <end position="86"/>
    </location>
</feature>
<dbReference type="EMBL" id="CAJPDR010000195">
    <property type="protein sequence ID" value="CAF9924821.1"/>
    <property type="molecule type" value="Genomic_DNA"/>
</dbReference>
<dbReference type="AlphaFoldDB" id="A0A8H3FEZ5"/>
<dbReference type="PANTHER" id="PTHR19855:SF11">
    <property type="entry name" value="RIBOSOME BIOGENESIS PROTEIN WDR12"/>
    <property type="match status" value="1"/>
</dbReference>
<evidence type="ECO:0000256" key="4">
    <source>
        <dbReference type="ARBA" id="ARBA00022737"/>
    </source>
</evidence>
<dbReference type="PANTHER" id="PTHR19855">
    <property type="entry name" value="WD40 REPEAT PROTEIN 12, 37"/>
    <property type="match status" value="1"/>
</dbReference>
<dbReference type="OrthoDB" id="10251381at2759"/>
<dbReference type="InterPro" id="IPR019775">
    <property type="entry name" value="WD40_repeat_CS"/>
</dbReference>
<dbReference type="HAMAP" id="MF_03029">
    <property type="entry name" value="WDR12"/>
    <property type="match status" value="1"/>
</dbReference>
<dbReference type="InterPro" id="IPR012972">
    <property type="entry name" value="NLE"/>
</dbReference>
<comment type="similarity">
    <text evidence="6">Belongs to the WD repeat WDR12/YTM1 family.</text>
</comment>
<dbReference type="CDD" id="cd00200">
    <property type="entry name" value="WD40"/>
    <property type="match status" value="1"/>
</dbReference>
<feature type="repeat" description="WD" evidence="7">
    <location>
        <begin position="225"/>
        <end position="256"/>
    </location>
</feature>
<evidence type="ECO:0000256" key="2">
    <source>
        <dbReference type="ARBA" id="ARBA00022552"/>
    </source>
</evidence>
<evidence type="ECO:0000256" key="6">
    <source>
        <dbReference type="HAMAP-Rule" id="MF_03029"/>
    </source>
</evidence>
<reference evidence="10" key="1">
    <citation type="submission" date="2021-03" db="EMBL/GenBank/DDBJ databases">
        <authorList>
            <person name="Tagirdzhanova G."/>
        </authorList>
    </citation>
    <scope>NUCLEOTIDE SEQUENCE</scope>
</reference>
<sequence length="491" mass="52404">MAMETIIADANGIAASTSPSQVRVQLSTRYPDISLPENPGPILVNTNFRRYALSTLVNTLLQSERPIPFDFLINGTFLRTSLDEYLTANGISAETTLAIEFVRATIPPLYLASFEHDDWISSVDVISESSPAGKWAGSAGARRLGQERMLSGSYDGLLRIWSMSSEVLATSPSAGSGGHTSSIKTAKYISPSHVASAGLDRTIRLWKYSEDPDGFTASISPQVELYGHKASVDSLAVHQPSSRLLSASADHSLGLWLTKRSDAPAAPTSLLPSANSRSSKRRKLGPSTSTPQRGPLSLLRSHTAPVSDTIFAPNDHTVAYSTSWDHSLKTWDLPTSTCVDTRSTSHSLLSLTALPSLNLLAAGTSARHITLIDPRASATTISAMTLRGHTNAVVSLAADPDSNYGLVSGSHDGTCRVWDVRSSRSEKDGRVGESLYVVERESMKGKGRKIGGEGVKVFGVAWDKGVGIVSAGEDKRVQVNRGKGMVAEKSA</sequence>
<dbReference type="InterPro" id="IPR028599">
    <property type="entry name" value="WDR12/Ytm1"/>
</dbReference>
<dbReference type="GO" id="GO:0070545">
    <property type="term" value="C:PeBoW complex"/>
    <property type="evidence" value="ECO:0007669"/>
    <property type="project" value="TreeGrafter"/>
</dbReference>
<keyword evidence="1 6" id="KW-0690">Ribosome biogenesis</keyword>
<dbReference type="FunFam" id="2.130.10.10:FF:000593">
    <property type="entry name" value="Ribosome biogenesis protein ytm1"/>
    <property type="match status" value="1"/>
</dbReference>
<feature type="compositionally biased region" description="Low complexity" evidence="8">
    <location>
        <begin position="265"/>
        <end position="276"/>
    </location>
</feature>
<evidence type="ECO:0000313" key="11">
    <source>
        <dbReference type="Proteomes" id="UP000664203"/>
    </source>
</evidence>
<dbReference type="InterPro" id="IPR001680">
    <property type="entry name" value="WD40_rpt"/>
</dbReference>
<evidence type="ECO:0000256" key="1">
    <source>
        <dbReference type="ARBA" id="ARBA00022517"/>
    </source>
</evidence>
<dbReference type="InterPro" id="IPR036322">
    <property type="entry name" value="WD40_repeat_dom_sf"/>
</dbReference>
<feature type="repeat" description="WD" evidence="7">
    <location>
        <begin position="299"/>
        <end position="341"/>
    </location>
</feature>
<protein>
    <recommendedName>
        <fullName evidence="6">Ribosome biogenesis protein YTM1</fullName>
    </recommendedName>
</protein>
<evidence type="ECO:0000259" key="9">
    <source>
        <dbReference type="Pfam" id="PF08154"/>
    </source>
</evidence>
<keyword evidence="3 7" id="KW-0853">WD repeat</keyword>
<dbReference type="InterPro" id="IPR020472">
    <property type="entry name" value="WD40_PAC1"/>
</dbReference>
<keyword evidence="4" id="KW-0677">Repeat</keyword>
<dbReference type="PROSITE" id="PS50082">
    <property type="entry name" value="WD_REPEATS_2"/>
    <property type="match status" value="4"/>
</dbReference>
<dbReference type="SMART" id="SM00320">
    <property type="entry name" value="WD40"/>
    <property type="match status" value="7"/>
</dbReference>
<feature type="region of interest" description="Disordered" evidence="8">
    <location>
        <begin position="265"/>
        <end position="298"/>
    </location>
</feature>
<comment type="subcellular location">
    <subcellularLocation>
        <location evidence="6">Nucleus</location>
        <location evidence="6">Nucleolus</location>
    </subcellularLocation>
    <subcellularLocation>
        <location evidence="6">Nucleus</location>
        <location evidence="6">Nucleoplasm</location>
    </subcellularLocation>
</comment>
<keyword evidence="2 6" id="KW-0698">rRNA processing</keyword>
<accession>A0A8H3FEZ5</accession>
<name>A0A8H3FEZ5_9LECA</name>
<feature type="repeat" description="WD" evidence="7">
    <location>
        <begin position="386"/>
        <end position="428"/>
    </location>
</feature>
<dbReference type="Pfam" id="PF08154">
    <property type="entry name" value="NLE"/>
    <property type="match status" value="1"/>
</dbReference>
<evidence type="ECO:0000256" key="5">
    <source>
        <dbReference type="ARBA" id="ARBA00023242"/>
    </source>
</evidence>
<dbReference type="PROSITE" id="PS00678">
    <property type="entry name" value="WD_REPEATS_1"/>
    <property type="match status" value="2"/>
</dbReference>
<evidence type="ECO:0000256" key="3">
    <source>
        <dbReference type="ARBA" id="ARBA00022574"/>
    </source>
</evidence>
<dbReference type="GO" id="GO:0000463">
    <property type="term" value="P:maturation of LSU-rRNA from tricistronic rRNA transcript (SSU-rRNA, 5.8S rRNA, LSU-rRNA)"/>
    <property type="evidence" value="ECO:0007669"/>
    <property type="project" value="UniProtKB-UniRule"/>
</dbReference>
<evidence type="ECO:0000256" key="7">
    <source>
        <dbReference type="PROSITE-ProRule" id="PRU00221"/>
    </source>
</evidence>
<dbReference type="GO" id="GO:0005654">
    <property type="term" value="C:nucleoplasm"/>
    <property type="evidence" value="ECO:0007669"/>
    <property type="project" value="UniProtKB-SubCell"/>
</dbReference>